<proteinExistence type="predicted"/>
<evidence type="ECO:0000313" key="2">
    <source>
        <dbReference type="Proteomes" id="UP000182486"/>
    </source>
</evidence>
<dbReference type="AlphaFoldDB" id="A0A1K0FYZ9"/>
<accession>A0A1K0FYZ9</accession>
<evidence type="ECO:0008006" key="3">
    <source>
        <dbReference type="Google" id="ProtNLM"/>
    </source>
</evidence>
<reference evidence="1 2" key="1">
    <citation type="submission" date="2016-09" db="EMBL/GenBank/DDBJ databases">
        <title>Couchioplanes caeruleus draft genome sequence.</title>
        <authorList>
            <person name="Sheehan J."/>
            <person name="Caffrey P."/>
        </authorList>
    </citation>
    <scope>NUCLEOTIDE SEQUENCE [LARGE SCALE GENOMIC DNA]</scope>
    <source>
        <strain evidence="1 2">DSM 43634</strain>
    </source>
</reference>
<gene>
    <name evidence="1" type="ORF">BG844_32845</name>
</gene>
<comment type="caution">
    <text evidence="1">The sequence shown here is derived from an EMBL/GenBank/DDBJ whole genome shotgun (WGS) entry which is preliminary data.</text>
</comment>
<dbReference type="Proteomes" id="UP000182486">
    <property type="component" value="Unassembled WGS sequence"/>
</dbReference>
<dbReference type="EMBL" id="MEIA01000482">
    <property type="protein sequence ID" value="OJF10282.1"/>
    <property type="molecule type" value="Genomic_DNA"/>
</dbReference>
<organism evidence="1 2">
    <name type="scientific">Couchioplanes caeruleus subsp. caeruleus</name>
    <dbReference type="NCBI Taxonomy" id="56427"/>
    <lineage>
        <taxon>Bacteria</taxon>
        <taxon>Bacillati</taxon>
        <taxon>Actinomycetota</taxon>
        <taxon>Actinomycetes</taxon>
        <taxon>Micromonosporales</taxon>
        <taxon>Micromonosporaceae</taxon>
        <taxon>Couchioplanes</taxon>
    </lineage>
</organism>
<name>A0A1K0FYZ9_9ACTN</name>
<keyword evidence="2" id="KW-1185">Reference proteome</keyword>
<evidence type="ECO:0000313" key="1">
    <source>
        <dbReference type="EMBL" id="OJF10282.1"/>
    </source>
</evidence>
<protein>
    <recommendedName>
        <fullName evidence="3">HEAT repeat domain-containing protein</fullName>
    </recommendedName>
</protein>
<sequence length="129" mass="14062">MSLLKSDRERIDTAEDSLEDKIVPQADLYSAAEPAVGVLAASLVDPRPRWVRIAVLELMYLILSGAPASDEVERGNGALLERCAARVRESLWLIVREALDDEACYEAALDVLDIVDPGGTANELARSVR</sequence>